<evidence type="ECO:0000259" key="1">
    <source>
        <dbReference type="Pfam" id="PF08718"/>
    </source>
</evidence>
<evidence type="ECO:0000313" key="3">
    <source>
        <dbReference type="Proteomes" id="UP001190700"/>
    </source>
</evidence>
<comment type="caution">
    <text evidence="2">The sequence shown here is derived from an EMBL/GenBank/DDBJ whole genome shotgun (WGS) entry which is preliminary data.</text>
</comment>
<dbReference type="Proteomes" id="UP001190700">
    <property type="component" value="Unassembled WGS sequence"/>
</dbReference>
<protein>
    <recommendedName>
        <fullName evidence="1">Glycolipid transfer protein domain-containing protein</fullName>
    </recommendedName>
</protein>
<dbReference type="Pfam" id="PF08718">
    <property type="entry name" value="GLTP"/>
    <property type="match status" value="1"/>
</dbReference>
<dbReference type="GO" id="GO:1902388">
    <property type="term" value="F:ceramide 1-phosphate transfer activity"/>
    <property type="evidence" value="ECO:0007669"/>
    <property type="project" value="TreeGrafter"/>
</dbReference>
<dbReference type="GO" id="GO:0005829">
    <property type="term" value="C:cytosol"/>
    <property type="evidence" value="ECO:0007669"/>
    <property type="project" value="TreeGrafter"/>
</dbReference>
<dbReference type="GO" id="GO:0016020">
    <property type="term" value="C:membrane"/>
    <property type="evidence" value="ECO:0007669"/>
    <property type="project" value="TreeGrafter"/>
</dbReference>
<sequence length="214" mass="24122">MVEQEETKWLLRLILAFDKLREEHDKEGLNSMSIQSFAKASALLAEVFENLGFALKFAAMDILDKINQLTKPAVLDQFSTFGALLQADVKENSVATKGSLARMAHNLKRAVDFVHTLLEQIITRPDATLQECATATYNLTLERYHPYSVRCAVSAGLRVLPTRESFLKTLDETESSVETLGKKFLASAVPIRAALEEVYAPYESEFRKTYNQWV</sequence>
<dbReference type="PANTHER" id="PTHR10219:SF43">
    <property type="entry name" value="GLYCOLIPID TRANSFER PROTEIN DOMAIN-CONTAINING PROTEIN"/>
    <property type="match status" value="1"/>
</dbReference>
<dbReference type="InterPro" id="IPR014830">
    <property type="entry name" value="Glycolipid_transfer_prot_dom"/>
</dbReference>
<organism evidence="2 3">
    <name type="scientific">Cymbomonas tetramitiformis</name>
    <dbReference type="NCBI Taxonomy" id="36881"/>
    <lineage>
        <taxon>Eukaryota</taxon>
        <taxon>Viridiplantae</taxon>
        <taxon>Chlorophyta</taxon>
        <taxon>Pyramimonadophyceae</taxon>
        <taxon>Pyramimonadales</taxon>
        <taxon>Pyramimonadaceae</taxon>
        <taxon>Cymbomonas</taxon>
    </lineage>
</organism>
<dbReference type="AlphaFoldDB" id="A0AAE0F6S9"/>
<dbReference type="GO" id="GO:1902387">
    <property type="term" value="F:ceramide 1-phosphate binding"/>
    <property type="evidence" value="ECO:0007669"/>
    <property type="project" value="TreeGrafter"/>
</dbReference>
<dbReference type="PANTHER" id="PTHR10219">
    <property type="entry name" value="GLYCOLIPID TRANSFER PROTEIN-RELATED"/>
    <property type="match status" value="1"/>
</dbReference>
<proteinExistence type="predicted"/>
<reference evidence="2 3" key="1">
    <citation type="journal article" date="2015" name="Genome Biol. Evol.">
        <title>Comparative Genomics of a Bacterivorous Green Alga Reveals Evolutionary Causalities and Consequences of Phago-Mixotrophic Mode of Nutrition.</title>
        <authorList>
            <person name="Burns J.A."/>
            <person name="Paasch A."/>
            <person name="Narechania A."/>
            <person name="Kim E."/>
        </authorList>
    </citation>
    <scope>NUCLEOTIDE SEQUENCE [LARGE SCALE GENOMIC DNA]</scope>
    <source>
        <strain evidence="2 3">PLY_AMNH</strain>
    </source>
</reference>
<dbReference type="Gene3D" id="1.10.3520.10">
    <property type="entry name" value="Glycolipid transfer protein"/>
    <property type="match status" value="1"/>
</dbReference>
<evidence type="ECO:0000313" key="2">
    <source>
        <dbReference type="EMBL" id="KAK3253447.1"/>
    </source>
</evidence>
<gene>
    <name evidence="2" type="ORF">CYMTET_37304</name>
</gene>
<feature type="domain" description="Glycolipid transfer protein" evidence="1">
    <location>
        <begin position="33"/>
        <end position="171"/>
    </location>
</feature>
<keyword evidence="3" id="KW-1185">Reference proteome</keyword>
<dbReference type="EMBL" id="LGRX02024839">
    <property type="protein sequence ID" value="KAK3253447.1"/>
    <property type="molecule type" value="Genomic_DNA"/>
</dbReference>
<dbReference type="SUPFAM" id="SSF110004">
    <property type="entry name" value="Glycolipid transfer protein, GLTP"/>
    <property type="match status" value="1"/>
</dbReference>
<accession>A0AAE0F6S9</accession>
<dbReference type="InterPro" id="IPR036497">
    <property type="entry name" value="GLTP_sf"/>
</dbReference>
<name>A0AAE0F6S9_9CHLO</name>